<dbReference type="GO" id="GO:0009425">
    <property type="term" value="C:bacterial-type flagellum basal body"/>
    <property type="evidence" value="ECO:0007669"/>
    <property type="project" value="UniProtKB-SubCell"/>
</dbReference>
<keyword evidence="7 12" id="KW-0653">Protein transport</keyword>
<comment type="caution">
    <text evidence="13">The sequence shown here is derived from an EMBL/GenBank/DDBJ whole genome shotgun (WGS) entry which is preliminary data.</text>
</comment>
<evidence type="ECO:0000256" key="12">
    <source>
        <dbReference type="RuleBase" id="RU362069"/>
    </source>
</evidence>
<dbReference type="InterPro" id="IPR005837">
    <property type="entry name" value="FliP"/>
</dbReference>
<evidence type="ECO:0000256" key="2">
    <source>
        <dbReference type="ARBA" id="ARBA00021714"/>
    </source>
</evidence>
<dbReference type="PANTHER" id="PTHR30587:SF0">
    <property type="entry name" value="FLAGELLAR BIOSYNTHETIC PROTEIN FLIP"/>
    <property type="match status" value="1"/>
</dbReference>
<dbReference type="PANTHER" id="PTHR30587">
    <property type="entry name" value="FLAGELLAR BIOSYNTHETIC PROTEIN FLIP"/>
    <property type="match status" value="1"/>
</dbReference>
<comment type="subcellular location">
    <subcellularLocation>
        <location evidence="12">Cell membrane</location>
        <topology evidence="12">Multi-pass membrane protein</topology>
    </subcellularLocation>
    <subcellularLocation>
        <location evidence="12">Bacterial flagellum basal body</location>
    </subcellularLocation>
</comment>
<organism evidence="13 14">
    <name type="scientific">Acididesulfobacter guangdongensis</name>
    <dbReference type="NCBI Taxonomy" id="2597225"/>
    <lineage>
        <taxon>Bacteria</taxon>
        <taxon>Deltaproteobacteria</taxon>
        <taxon>Candidatus Acidulodesulfobacterales</taxon>
        <taxon>Candidatus Acididesulfobacter</taxon>
    </lineage>
</organism>
<dbReference type="PRINTS" id="PR00951">
    <property type="entry name" value="FLGBIOSNFLIP"/>
</dbReference>
<keyword evidence="6 12" id="KW-1005">Bacterial flagellum biogenesis</keyword>
<evidence type="ECO:0000313" key="14">
    <source>
        <dbReference type="Proteomes" id="UP000316562"/>
    </source>
</evidence>
<keyword evidence="10" id="KW-0975">Bacterial flagellum</keyword>
<evidence type="ECO:0000256" key="3">
    <source>
        <dbReference type="ARBA" id="ARBA00022448"/>
    </source>
</evidence>
<evidence type="ECO:0000256" key="10">
    <source>
        <dbReference type="ARBA" id="ARBA00023143"/>
    </source>
</evidence>
<dbReference type="GO" id="GO:0009306">
    <property type="term" value="P:protein secretion"/>
    <property type="evidence" value="ECO:0007669"/>
    <property type="project" value="UniProtKB-UniRule"/>
</dbReference>
<dbReference type="PRINTS" id="PR01302">
    <property type="entry name" value="TYPE3IMPPROT"/>
</dbReference>
<keyword evidence="11 12" id="KW-1006">Bacterial flagellum protein export</keyword>
<name>A0A519BG26_ACIG2</name>
<comment type="similarity">
    <text evidence="1 12">Belongs to the FliP/MopC/SpaP family.</text>
</comment>
<evidence type="ECO:0000256" key="5">
    <source>
        <dbReference type="ARBA" id="ARBA00022692"/>
    </source>
</evidence>
<dbReference type="NCBIfam" id="TIGR01103">
    <property type="entry name" value="fliP"/>
    <property type="match status" value="1"/>
</dbReference>
<feature type="transmembrane region" description="Helical" evidence="12">
    <location>
        <begin position="182"/>
        <end position="204"/>
    </location>
</feature>
<keyword evidence="13" id="KW-0969">Cilium</keyword>
<proteinExistence type="inferred from homology"/>
<feature type="transmembrane region" description="Helical" evidence="12">
    <location>
        <begin position="216"/>
        <end position="236"/>
    </location>
</feature>
<evidence type="ECO:0000256" key="8">
    <source>
        <dbReference type="ARBA" id="ARBA00022989"/>
    </source>
</evidence>
<evidence type="ECO:0000256" key="1">
    <source>
        <dbReference type="ARBA" id="ARBA00006257"/>
    </source>
</evidence>
<evidence type="ECO:0000256" key="6">
    <source>
        <dbReference type="ARBA" id="ARBA00022795"/>
    </source>
</evidence>
<dbReference type="EMBL" id="SGBC01000003">
    <property type="protein sequence ID" value="RZD16209.1"/>
    <property type="molecule type" value="Genomic_DNA"/>
</dbReference>
<dbReference type="Proteomes" id="UP000316562">
    <property type="component" value="Unassembled WGS sequence"/>
</dbReference>
<dbReference type="InterPro" id="IPR005838">
    <property type="entry name" value="T3SS_IM_P"/>
</dbReference>
<keyword evidence="3 12" id="KW-0813">Transport</keyword>
<feature type="transmembrane region" description="Helical" evidence="12">
    <location>
        <begin position="33"/>
        <end position="61"/>
    </location>
</feature>
<dbReference type="GO" id="GO:0005886">
    <property type="term" value="C:plasma membrane"/>
    <property type="evidence" value="ECO:0007669"/>
    <property type="project" value="UniProtKB-SubCell"/>
</dbReference>
<keyword evidence="13" id="KW-0966">Cell projection</keyword>
<evidence type="ECO:0000256" key="9">
    <source>
        <dbReference type="ARBA" id="ARBA00023136"/>
    </source>
</evidence>
<keyword evidence="5 12" id="KW-0812">Transmembrane</keyword>
<dbReference type="NCBIfam" id="NF009438">
    <property type="entry name" value="PRK12797.1"/>
    <property type="match status" value="1"/>
</dbReference>
<reference evidence="13 14" key="1">
    <citation type="journal article" date="2019" name="ISME J.">
        <title>Insights into ecological role of a new deltaproteobacterial order Candidatus Acidulodesulfobacterales by metagenomics and metatranscriptomics.</title>
        <authorList>
            <person name="Tan S."/>
            <person name="Liu J."/>
            <person name="Fang Y."/>
            <person name="Hedlund B.P."/>
            <person name="Lian Z.H."/>
            <person name="Huang L.Y."/>
            <person name="Li J.T."/>
            <person name="Huang L.N."/>
            <person name="Li W.J."/>
            <person name="Jiang H.C."/>
            <person name="Dong H.L."/>
            <person name="Shu W.S."/>
        </authorList>
    </citation>
    <scope>NUCLEOTIDE SEQUENCE [LARGE SCALE GENOMIC DNA]</scope>
    <source>
        <strain evidence="13">AP2</strain>
    </source>
</reference>
<dbReference type="Pfam" id="PF00813">
    <property type="entry name" value="FliP"/>
    <property type="match status" value="1"/>
</dbReference>
<evidence type="ECO:0000313" key="13">
    <source>
        <dbReference type="EMBL" id="RZD16209.1"/>
    </source>
</evidence>
<evidence type="ECO:0000256" key="4">
    <source>
        <dbReference type="ARBA" id="ARBA00022475"/>
    </source>
</evidence>
<dbReference type="GO" id="GO:0044781">
    <property type="term" value="P:bacterial-type flagellum organization"/>
    <property type="evidence" value="ECO:0007669"/>
    <property type="project" value="UniProtKB-UniRule"/>
</dbReference>
<dbReference type="AlphaFoldDB" id="A0A519BG26"/>
<keyword evidence="8 12" id="KW-1133">Transmembrane helix</keyword>
<accession>A0A519BG26</accession>
<sequence>MEILRKIRSNGANLIALPVIAITKHPHHSEVSALIQILLIFTVVSIAPSILIMMTSFVRIVVVLSFLSTSMGTQNMPPNQVIIGLSLFLTFFVMAPVIGKIYHNAYIPYTNKKIGIKQAYTRGVKPLKKFMLRQTRTKDLGLFVRMAKLKKIKSPQDVPMYVLVPAFVISELTTAFEISFLIYLPFLVIDLVVSSLLMSMGMMMLPPTMISLPFKLMLFVLVNGWYLVVGSLVQSFK</sequence>
<comment type="function">
    <text evidence="12">Plays a role in the flagellum-specific transport system.</text>
</comment>
<dbReference type="PROSITE" id="PS01061">
    <property type="entry name" value="FLIP_2"/>
    <property type="match status" value="1"/>
</dbReference>
<evidence type="ECO:0000256" key="7">
    <source>
        <dbReference type="ARBA" id="ARBA00022927"/>
    </source>
</evidence>
<keyword evidence="13" id="KW-0282">Flagellum</keyword>
<keyword evidence="9 12" id="KW-0472">Membrane</keyword>
<keyword evidence="4 12" id="KW-1003">Cell membrane</keyword>
<evidence type="ECO:0000256" key="11">
    <source>
        <dbReference type="ARBA" id="ARBA00023225"/>
    </source>
</evidence>
<gene>
    <name evidence="12 13" type="primary">fliP</name>
    <name evidence="13" type="ORF">EVJ46_08470</name>
</gene>
<protein>
    <recommendedName>
        <fullName evidence="2 12">Flagellar biosynthetic protein FliP</fullName>
    </recommendedName>
</protein>
<feature type="transmembrane region" description="Helical" evidence="12">
    <location>
        <begin position="81"/>
        <end position="102"/>
    </location>
</feature>